<name>A0ABD1WHC4_9LAMI</name>
<protein>
    <submittedName>
        <fullName evidence="3">Auxin transport protein BIG</fullName>
    </submittedName>
</protein>
<keyword evidence="4" id="KW-1185">Reference proteome</keyword>
<evidence type="ECO:0000313" key="4">
    <source>
        <dbReference type="Proteomes" id="UP001604277"/>
    </source>
</evidence>
<comment type="caution">
    <text evidence="3">The sequence shown here is derived from an EMBL/GenBank/DDBJ whole genome shotgun (WGS) entry which is preliminary data.</text>
</comment>
<sequence>MDYKSIRQMKSEVVHHLGKNVLKCIAIDGTEGLDRNQHVLNTISPSPFRESVSFQSSPRVPIRDRELPDRQTLLLVGLHRWKELLAGSGLFVCYSSVKSNGVLAISVGEHEVLAQNLRHAVGSTSPLVGVAAYKPLSKDKVHCLVLHDDGSLQIHSHIPAGNDTGISVMSDKVKKLRSGNNFHYALSDVSIDRNIGNDMINLTIELLREKGNISGLTLE</sequence>
<evidence type="ECO:0000313" key="3">
    <source>
        <dbReference type="EMBL" id="KAL2549084.1"/>
    </source>
</evidence>
<dbReference type="InterPro" id="IPR036121">
    <property type="entry name" value="ATPase_F1/V1/A1_a/bsu_N_sf"/>
</dbReference>
<evidence type="ECO:0000256" key="1">
    <source>
        <dbReference type="ARBA" id="ARBA00008936"/>
    </source>
</evidence>
<dbReference type="EMBL" id="JBFOLJ010000003">
    <property type="protein sequence ID" value="KAL2549084.1"/>
    <property type="molecule type" value="Genomic_DNA"/>
</dbReference>
<dbReference type="GO" id="GO:1902600">
    <property type="term" value="P:proton transmembrane transport"/>
    <property type="evidence" value="ECO:0007669"/>
    <property type="project" value="UniProtKB-KW"/>
</dbReference>
<dbReference type="InterPro" id="IPR045189">
    <property type="entry name" value="UBR4-like"/>
</dbReference>
<dbReference type="PANTHER" id="PTHR21725">
    <property type="entry name" value="E3 UBIQUITIN-PROTEIN LIGASE UBR4"/>
    <property type="match status" value="1"/>
</dbReference>
<dbReference type="SUPFAM" id="SSF50615">
    <property type="entry name" value="N-terminal domain of alpha and beta subunits of F1 ATP synthase"/>
    <property type="match status" value="1"/>
</dbReference>
<evidence type="ECO:0000256" key="2">
    <source>
        <dbReference type="ARBA" id="ARBA00022448"/>
    </source>
</evidence>
<dbReference type="AlphaFoldDB" id="A0ABD1WHC4"/>
<gene>
    <name evidence="3" type="ORF">Fot_10614</name>
</gene>
<dbReference type="Proteomes" id="UP001604277">
    <property type="component" value="Unassembled WGS sequence"/>
</dbReference>
<comment type="similarity">
    <text evidence="1">Belongs to the ATPase alpha/beta chains family.</text>
</comment>
<organism evidence="3 4">
    <name type="scientific">Forsythia ovata</name>
    <dbReference type="NCBI Taxonomy" id="205694"/>
    <lineage>
        <taxon>Eukaryota</taxon>
        <taxon>Viridiplantae</taxon>
        <taxon>Streptophyta</taxon>
        <taxon>Embryophyta</taxon>
        <taxon>Tracheophyta</taxon>
        <taxon>Spermatophyta</taxon>
        <taxon>Magnoliopsida</taxon>
        <taxon>eudicotyledons</taxon>
        <taxon>Gunneridae</taxon>
        <taxon>Pentapetalae</taxon>
        <taxon>asterids</taxon>
        <taxon>lamiids</taxon>
        <taxon>Lamiales</taxon>
        <taxon>Oleaceae</taxon>
        <taxon>Forsythieae</taxon>
        <taxon>Forsythia</taxon>
    </lineage>
</organism>
<dbReference type="Gene3D" id="2.40.10.170">
    <property type="match status" value="1"/>
</dbReference>
<proteinExistence type="inferred from homology"/>
<reference evidence="4" key="1">
    <citation type="submission" date="2024-07" db="EMBL/GenBank/DDBJ databases">
        <title>Two chromosome-level genome assemblies of Korean endemic species Abeliophyllum distichum and Forsythia ovata (Oleaceae).</title>
        <authorList>
            <person name="Jang H."/>
        </authorList>
    </citation>
    <scope>NUCLEOTIDE SEQUENCE [LARGE SCALE GENOMIC DNA]</scope>
</reference>
<dbReference type="PANTHER" id="PTHR21725:SF1">
    <property type="entry name" value="E3 UBIQUITIN-PROTEIN LIGASE UBR4"/>
    <property type="match status" value="1"/>
</dbReference>
<keyword evidence="2" id="KW-0813">Transport</keyword>
<accession>A0ABD1WHC4</accession>